<feature type="compositionally biased region" description="Polar residues" evidence="12">
    <location>
        <begin position="181"/>
        <end position="193"/>
    </location>
</feature>
<dbReference type="PROSITE" id="PS50141">
    <property type="entry name" value="A_DEAMIN_EDITASE"/>
    <property type="match status" value="1"/>
</dbReference>
<dbReference type="GO" id="GO:0003723">
    <property type="term" value="F:RNA binding"/>
    <property type="evidence" value="ECO:0007669"/>
    <property type="project" value="InterPro"/>
</dbReference>
<keyword evidence="1" id="KW-0819">tRNA processing</keyword>
<organism evidence="14 15">
    <name type="scientific">Drosophila busckii</name>
    <name type="common">Fruit fly</name>
    <dbReference type="NCBI Taxonomy" id="30019"/>
    <lineage>
        <taxon>Eukaryota</taxon>
        <taxon>Metazoa</taxon>
        <taxon>Ecdysozoa</taxon>
        <taxon>Arthropoda</taxon>
        <taxon>Hexapoda</taxon>
        <taxon>Insecta</taxon>
        <taxon>Pterygota</taxon>
        <taxon>Neoptera</taxon>
        <taxon>Endopterygota</taxon>
        <taxon>Diptera</taxon>
        <taxon>Brachycera</taxon>
        <taxon>Muscomorpha</taxon>
        <taxon>Ephydroidea</taxon>
        <taxon>Drosophilidae</taxon>
        <taxon>Drosophila</taxon>
    </lineage>
</organism>
<dbReference type="STRING" id="30019.A0A0M3QTV6"/>
<evidence type="ECO:0000259" key="13">
    <source>
        <dbReference type="PROSITE" id="PS50141"/>
    </source>
</evidence>
<keyword evidence="3" id="KW-0378">Hydrolase</keyword>
<protein>
    <recommendedName>
        <fullName evidence="9">tRNA-specific adenosine deaminase 1</fullName>
        <ecNumber evidence="8">3.5.4.34</ecNumber>
    </recommendedName>
    <alternativeName>
        <fullName evidence="10">tRNA-specific adenosine-37 deaminase</fullName>
    </alternativeName>
</protein>
<gene>
    <name evidence="14" type="ORF">Dbus_chr2Lg1634</name>
</gene>
<dbReference type="GO" id="GO:0046872">
    <property type="term" value="F:metal ion binding"/>
    <property type="evidence" value="ECO:0007669"/>
    <property type="project" value="UniProtKB-KW"/>
</dbReference>
<accession>A0A0M3QTV6</accession>
<keyword evidence="4" id="KW-0862">Zinc</keyword>
<dbReference type="AlphaFoldDB" id="A0A0M3QTV6"/>
<evidence type="ECO:0000313" key="14">
    <source>
        <dbReference type="EMBL" id="ALC39549.1"/>
    </source>
</evidence>
<comment type="cofactor">
    <cofactor evidence="5">
        <name>1D-myo-inositol hexakisphosphate</name>
        <dbReference type="ChEBI" id="CHEBI:58130"/>
    </cofactor>
</comment>
<evidence type="ECO:0000256" key="7">
    <source>
        <dbReference type="ARBA" id="ARBA00038326"/>
    </source>
</evidence>
<evidence type="ECO:0000256" key="3">
    <source>
        <dbReference type="ARBA" id="ARBA00022801"/>
    </source>
</evidence>
<evidence type="ECO:0000256" key="4">
    <source>
        <dbReference type="ARBA" id="ARBA00022833"/>
    </source>
</evidence>
<dbReference type="PANTHER" id="PTHR46516:SF1">
    <property type="entry name" value="TRNA-SPECIFIC ADENOSINE DEAMINASE 1"/>
    <property type="match status" value="1"/>
</dbReference>
<evidence type="ECO:0000313" key="15">
    <source>
        <dbReference type="Proteomes" id="UP000494163"/>
    </source>
</evidence>
<evidence type="ECO:0000256" key="1">
    <source>
        <dbReference type="ARBA" id="ARBA00022694"/>
    </source>
</evidence>
<evidence type="ECO:0000256" key="2">
    <source>
        <dbReference type="ARBA" id="ARBA00022723"/>
    </source>
</evidence>
<feature type="compositionally biased region" description="Basic and acidic residues" evidence="12">
    <location>
        <begin position="194"/>
        <end position="203"/>
    </location>
</feature>
<sequence>MEHELTAQHIAELCYQKFNCLPKAGKPTNCQWTVLAGIVQYDKQSTCSKTVALGTGTKCIGASKLCKSGLIINDSHAEVLARRAFLRYLYHELSKAAQHSMDSPADSIFYWQPTSSCFVLKKHLEFHFLCTQTPCGDACIADESLTNEGGQPAKRQCLNIKSTEYISDAVYTGAKLINRQPMSSDDMQQSPSELRTKPGRGERTLSMSCSDKLSRWNVLGVQGALLDLLIDKPIYFNSLNFCCKDARLECIERAIYQRWQHKEFKNTRYLRQKPRIRINCMLPFEYAQRDDCQPSPNATIWTLLPDTLKSYEVAVNGKRQGVTKS</sequence>
<dbReference type="EMBL" id="CP012523">
    <property type="protein sequence ID" value="ALC39549.1"/>
    <property type="molecule type" value="Genomic_DNA"/>
</dbReference>
<dbReference type="PANTHER" id="PTHR46516">
    <property type="entry name" value="TRNA-SPECIFIC ADENOSINE DEAMINASE 1"/>
    <property type="match status" value="1"/>
</dbReference>
<dbReference type="EC" id="3.5.4.34" evidence="8"/>
<evidence type="ECO:0000256" key="8">
    <source>
        <dbReference type="ARBA" id="ARBA00038940"/>
    </source>
</evidence>
<evidence type="ECO:0000256" key="11">
    <source>
        <dbReference type="ARBA" id="ARBA00047635"/>
    </source>
</evidence>
<dbReference type="Pfam" id="PF02137">
    <property type="entry name" value="A_deamin"/>
    <property type="match status" value="1"/>
</dbReference>
<evidence type="ECO:0000256" key="9">
    <source>
        <dbReference type="ARBA" id="ARBA00040502"/>
    </source>
</evidence>
<feature type="region of interest" description="Disordered" evidence="12">
    <location>
        <begin position="181"/>
        <end position="204"/>
    </location>
</feature>
<evidence type="ECO:0000256" key="12">
    <source>
        <dbReference type="SAM" id="MobiDB-lite"/>
    </source>
</evidence>
<dbReference type="InterPro" id="IPR002466">
    <property type="entry name" value="A_deamin"/>
</dbReference>
<dbReference type="SMR" id="A0A0M3QTV6"/>
<keyword evidence="15" id="KW-1185">Reference proteome</keyword>
<evidence type="ECO:0000256" key="6">
    <source>
        <dbReference type="ARBA" id="ARBA00037784"/>
    </source>
</evidence>
<evidence type="ECO:0000256" key="10">
    <source>
        <dbReference type="ARBA" id="ARBA00041760"/>
    </source>
</evidence>
<comment type="catalytic activity">
    <reaction evidence="11">
        <text>adenosine(37) in tRNA(Ala) + H2O + H(+) = inosine(37) in tRNA(Ala) + NH4(+)</text>
        <dbReference type="Rhea" id="RHEA:50968"/>
        <dbReference type="Rhea" id="RHEA-COMP:12855"/>
        <dbReference type="Rhea" id="RHEA-COMP:12856"/>
        <dbReference type="ChEBI" id="CHEBI:15377"/>
        <dbReference type="ChEBI" id="CHEBI:15378"/>
        <dbReference type="ChEBI" id="CHEBI:28938"/>
        <dbReference type="ChEBI" id="CHEBI:74411"/>
        <dbReference type="ChEBI" id="CHEBI:82852"/>
        <dbReference type="EC" id="3.5.4.34"/>
    </reaction>
</comment>
<dbReference type="OrthoDB" id="416253at2759"/>
<dbReference type="GO" id="GO:0008033">
    <property type="term" value="P:tRNA processing"/>
    <property type="evidence" value="ECO:0007669"/>
    <property type="project" value="UniProtKB-KW"/>
</dbReference>
<name>A0A0M3QTV6_DROBS</name>
<evidence type="ECO:0000256" key="5">
    <source>
        <dbReference type="ARBA" id="ARBA00037026"/>
    </source>
</evidence>
<dbReference type="SMART" id="SM00552">
    <property type="entry name" value="ADEAMc"/>
    <property type="match status" value="1"/>
</dbReference>
<dbReference type="OMA" id="QERIFHW"/>
<dbReference type="Proteomes" id="UP000494163">
    <property type="component" value="Chromosome 2L"/>
</dbReference>
<proteinExistence type="inferred from homology"/>
<keyword evidence="2" id="KW-0479">Metal-binding</keyword>
<reference evidence="14 15" key="1">
    <citation type="submission" date="2015-08" db="EMBL/GenBank/DDBJ databases">
        <title>Ancestral chromatin configuration constrains chromatin evolution on differentiating sex chromosomes in Drosophila.</title>
        <authorList>
            <person name="Zhou Q."/>
            <person name="Bachtrog D."/>
        </authorList>
    </citation>
    <scope>NUCLEOTIDE SEQUENCE [LARGE SCALE GENOMIC DNA]</scope>
    <source>
        <tissue evidence="14">Whole larvae</tissue>
    </source>
</reference>
<comment type="function">
    <text evidence="6">Specifically deaminates adenosine-37 to inosine in tRNA-Ala.</text>
</comment>
<dbReference type="GO" id="GO:0043829">
    <property type="term" value="F:tRNA-specific adenosine-37 deaminase activity"/>
    <property type="evidence" value="ECO:0007669"/>
    <property type="project" value="UniProtKB-EC"/>
</dbReference>
<comment type="similarity">
    <text evidence="7">Belongs to the ADAT1 family.</text>
</comment>
<feature type="domain" description="A to I editase" evidence="13">
    <location>
        <begin position="52"/>
        <end position="313"/>
    </location>
</feature>